<dbReference type="PIRSF" id="PIRSF006755">
    <property type="entry name" value="DTB_synth"/>
    <property type="match status" value="1"/>
</dbReference>
<proteinExistence type="inferred from homology"/>
<dbReference type="PANTHER" id="PTHR43210">
    <property type="entry name" value="DETHIOBIOTIN SYNTHETASE"/>
    <property type="match status" value="1"/>
</dbReference>
<evidence type="ECO:0000313" key="3">
    <source>
        <dbReference type="EMBL" id="MBZ9568923.1"/>
    </source>
</evidence>
<protein>
    <recommendedName>
        <fullName evidence="2">ATP-dependent dethiobiotin synthetase BioD</fullName>
        <ecNumber evidence="2">6.3.3.3</ecNumber>
    </recommendedName>
    <alternativeName>
        <fullName evidence="2">DTB synthetase</fullName>
        <shortName evidence="2">DTBS</shortName>
    </alternativeName>
    <alternativeName>
        <fullName evidence="2">Dethiobiotin synthase</fullName>
    </alternativeName>
</protein>
<evidence type="ECO:0000256" key="1">
    <source>
        <dbReference type="ARBA" id="ARBA00022756"/>
    </source>
</evidence>
<comment type="pathway">
    <text evidence="2">Cofactor biosynthesis; biotin biosynthesis; biotin from 7,8-diaminononanoate: step 1/2.</text>
</comment>
<comment type="caution">
    <text evidence="3">The sequence shown here is derived from an EMBL/GenBank/DDBJ whole genome shotgun (WGS) entry which is preliminary data.</text>
</comment>
<feature type="binding site" evidence="2">
    <location>
        <position position="41"/>
    </location>
    <ligand>
        <name>substrate</name>
    </ligand>
</feature>
<accession>A0ABS7X200</accession>
<feature type="binding site" evidence="2">
    <location>
        <begin position="116"/>
        <end position="119"/>
    </location>
    <ligand>
        <name>ATP</name>
        <dbReference type="ChEBI" id="CHEBI:30616"/>
    </ligand>
</feature>
<sequence>MSLYFVTGTDTDTGKTLVSAGLLARARAQGLTTRGIKPVASGSVRTAQGLRNRDALWLQRYSAPAVDYSEVNPIALEPAVAPHLAAREAGMTLEASRLIAHIRQLQASPRQFGLVEGAGGWRVPLNRQEDLGEIARVLALPVILVVGLRLGCINHARLSAEAIRADGLRLAGWVGNHIDPEYAETEDTLAMLAHHLDAPCLGHVPWIDAAEEHGPEVAARYLRLPGEAH</sequence>
<dbReference type="Gene3D" id="3.40.50.300">
    <property type="entry name" value="P-loop containing nucleotide triphosphate hydrolases"/>
    <property type="match status" value="1"/>
</dbReference>
<gene>
    <name evidence="2 3" type="primary">bioD</name>
    <name evidence="3" type="ORF">KGQ91_14715</name>
</gene>
<dbReference type="InterPro" id="IPR027417">
    <property type="entry name" value="P-loop_NTPase"/>
</dbReference>
<dbReference type="InterPro" id="IPR004472">
    <property type="entry name" value="DTB_synth_BioD"/>
</dbReference>
<feature type="binding site" evidence="2">
    <location>
        <begin position="176"/>
        <end position="177"/>
    </location>
    <ligand>
        <name>ATP</name>
        <dbReference type="ChEBI" id="CHEBI:30616"/>
    </ligand>
</feature>
<evidence type="ECO:0000313" key="4">
    <source>
        <dbReference type="Proteomes" id="UP001319883"/>
    </source>
</evidence>
<feature type="active site" evidence="2">
    <location>
        <position position="37"/>
    </location>
</feature>
<comment type="similarity">
    <text evidence="2">Belongs to the dethiobiotin synthetase family.</text>
</comment>
<feature type="binding site" evidence="2">
    <location>
        <position position="54"/>
    </location>
    <ligand>
        <name>Mg(2+)</name>
        <dbReference type="ChEBI" id="CHEBI:18420"/>
    </ligand>
</feature>
<keyword evidence="2" id="KW-0067">ATP-binding</keyword>
<dbReference type="NCBIfam" id="TIGR00347">
    <property type="entry name" value="bioD"/>
    <property type="match status" value="1"/>
</dbReference>
<dbReference type="EC" id="6.3.3.3" evidence="2"/>
<feature type="binding site" evidence="2">
    <location>
        <position position="16"/>
    </location>
    <ligand>
        <name>Mg(2+)</name>
        <dbReference type="ChEBI" id="CHEBI:18420"/>
    </ligand>
</feature>
<dbReference type="HAMAP" id="MF_00336">
    <property type="entry name" value="BioD"/>
    <property type="match status" value="1"/>
</dbReference>
<dbReference type="RefSeq" id="WP_224421336.1">
    <property type="nucleotide sequence ID" value="NZ_JAGXFD010000001.1"/>
</dbReference>
<keyword evidence="4" id="KW-1185">Reference proteome</keyword>
<name>A0ABS7X200_9GAMM</name>
<keyword evidence="2" id="KW-0963">Cytoplasm</keyword>
<organism evidence="3 4">
    <name type="scientific">Modicisalibacter tunisiensis</name>
    <dbReference type="NCBI Taxonomy" id="390637"/>
    <lineage>
        <taxon>Bacteria</taxon>
        <taxon>Pseudomonadati</taxon>
        <taxon>Pseudomonadota</taxon>
        <taxon>Gammaproteobacteria</taxon>
        <taxon>Oceanospirillales</taxon>
        <taxon>Halomonadaceae</taxon>
        <taxon>Modicisalibacter</taxon>
    </lineage>
</organism>
<comment type="subunit">
    <text evidence="2">Homodimer.</text>
</comment>
<feature type="binding site" evidence="2">
    <location>
        <begin position="205"/>
        <end position="207"/>
    </location>
    <ligand>
        <name>ATP</name>
        <dbReference type="ChEBI" id="CHEBI:30616"/>
    </ligand>
</feature>
<dbReference type="PANTHER" id="PTHR43210:SF5">
    <property type="entry name" value="DETHIOBIOTIN SYNTHETASE"/>
    <property type="match status" value="1"/>
</dbReference>
<dbReference type="CDD" id="cd03109">
    <property type="entry name" value="DTBS"/>
    <property type="match status" value="1"/>
</dbReference>
<dbReference type="Proteomes" id="UP001319883">
    <property type="component" value="Unassembled WGS sequence"/>
</dbReference>
<comment type="subcellular location">
    <subcellularLocation>
        <location evidence="2">Cytoplasm</location>
    </subcellularLocation>
</comment>
<dbReference type="GO" id="GO:0004141">
    <property type="term" value="F:dethiobiotin synthase activity"/>
    <property type="evidence" value="ECO:0007669"/>
    <property type="project" value="UniProtKB-EC"/>
</dbReference>
<dbReference type="SUPFAM" id="SSF52540">
    <property type="entry name" value="P-loop containing nucleoside triphosphate hydrolases"/>
    <property type="match status" value="1"/>
</dbReference>
<feature type="binding site" evidence="2">
    <location>
        <position position="116"/>
    </location>
    <ligand>
        <name>Mg(2+)</name>
        <dbReference type="ChEBI" id="CHEBI:18420"/>
    </ligand>
</feature>
<comment type="function">
    <text evidence="2">Catalyzes a mechanistically unusual reaction, the ATP-dependent insertion of CO2 between the N7 and N8 nitrogen atoms of 7,8-diaminopelargonic acid (DAPA, also called 7,8-diammoniononanoate) to form a ureido ring.</text>
</comment>
<keyword evidence="2" id="KW-0479">Metal-binding</keyword>
<comment type="cofactor">
    <cofactor evidence="2">
        <name>Mg(2+)</name>
        <dbReference type="ChEBI" id="CHEBI:18420"/>
    </cofactor>
</comment>
<keyword evidence="1 2" id="KW-0093">Biotin biosynthesis</keyword>
<keyword evidence="2" id="KW-0547">Nucleotide-binding</keyword>
<comment type="caution">
    <text evidence="2">Lacks conserved residue(s) required for the propagation of feature annotation.</text>
</comment>
<dbReference type="Pfam" id="PF13500">
    <property type="entry name" value="AAA_26"/>
    <property type="match status" value="1"/>
</dbReference>
<keyword evidence="2 3" id="KW-0436">Ligase</keyword>
<reference evidence="3 4" key="1">
    <citation type="submission" date="2021-05" db="EMBL/GenBank/DDBJ databases">
        <title>Petroleum and Energy Research Collection (APPE): ex situ preservation of microbial diversity associated with the oil industry and exploitation of its biotechnological potential.</title>
        <authorList>
            <person name="Paixao C.T.M."/>
            <person name="Gomes M.B."/>
            <person name="Oliveira V.M."/>
        </authorList>
    </citation>
    <scope>NUCLEOTIDE SEQUENCE [LARGE SCALE GENOMIC DNA]</scope>
    <source>
        <strain evidence="3 4">LIT2</strain>
    </source>
</reference>
<dbReference type="EMBL" id="JAGXFD010000001">
    <property type="protein sequence ID" value="MBZ9568923.1"/>
    <property type="molecule type" value="Genomic_DNA"/>
</dbReference>
<evidence type="ECO:0000256" key="2">
    <source>
        <dbReference type="HAMAP-Rule" id="MF_00336"/>
    </source>
</evidence>
<feature type="binding site" evidence="2">
    <location>
        <position position="54"/>
    </location>
    <ligand>
        <name>ATP</name>
        <dbReference type="ChEBI" id="CHEBI:30616"/>
    </ligand>
</feature>
<comment type="catalytic activity">
    <reaction evidence="2">
        <text>(7R,8S)-7,8-diammoniononanoate + CO2 + ATP = (4R,5S)-dethiobiotin + ADP + phosphate + 3 H(+)</text>
        <dbReference type="Rhea" id="RHEA:15805"/>
        <dbReference type="ChEBI" id="CHEBI:15378"/>
        <dbReference type="ChEBI" id="CHEBI:16526"/>
        <dbReference type="ChEBI" id="CHEBI:30616"/>
        <dbReference type="ChEBI" id="CHEBI:43474"/>
        <dbReference type="ChEBI" id="CHEBI:149469"/>
        <dbReference type="ChEBI" id="CHEBI:149473"/>
        <dbReference type="ChEBI" id="CHEBI:456216"/>
        <dbReference type="EC" id="6.3.3.3"/>
    </reaction>
</comment>
<keyword evidence="2" id="KW-0460">Magnesium</keyword>